<protein>
    <submittedName>
        <fullName evidence="4">Plant intracellular Ras-group-related LRR protein 6-like</fullName>
    </submittedName>
</protein>
<gene>
    <name evidence="4" type="ORF">D8674_010296</name>
</gene>
<dbReference type="GO" id="GO:0005737">
    <property type="term" value="C:cytoplasm"/>
    <property type="evidence" value="ECO:0007669"/>
    <property type="project" value="TreeGrafter"/>
</dbReference>
<organism evidence="4 5">
    <name type="scientific">Pyrus ussuriensis x Pyrus communis</name>
    <dbReference type="NCBI Taxonomy" id="2448454"/>
    <lineage>
        <taxon>Eukaryota</taxon>
        <taxon>Viridiplantae</taxon>
        <taxon>Streptophyta</taxon>
        <taxon>Embryophyta</taxon>
        <taxon>Tracheophyta</taxon>
        <taxon>Spermatophyta</taxon>
        <taxon>Magnoliopsida</taxon>
        <taxon>eudicotyledons</taxon>
        <taxon>Gunneridae</taxon>
        <taxon>Pentapetalae</taxon>
        <taxon>rosids</taxon>
        <taxon>fabids</taxon>
        <taxon>Rosales</taxon>
        <taxon>Rosaceae</taxon>
        <taxon>Amygdaloideae</taxon>
        <taxon>Maleae</taxon>
        <taxon>Pyrus</taxon>
    </lineage>
</organism>
<accession>A0A5N5FAC9</accession>
<evidence type="ECO:0000256" key="1">
    <source>
        <dbReference type="ARBA" id="ARBA00022614"/>
    </source>
</evidence>
<keyword evidence="1" id="KW-0433">Leucine-rich repeat</keyword>
<evidence type="ECO:0000256" key="2">
    <source>
        <dbReference type="ARBA" id="ARBA00022737"/>
    </source>
</evidence>
<keyword evidence="5" id="KW-1185">Reference proteome</keyword>
<dbReference type="PANTHER" id="PTHR48051:SF1">
    <property type="entry name" value="RAS SUPPRESSOR PROTEIN 1"/>
    <property type="match status" value="1"/>
</dbReference>
<feature type="compositionally biased region" description="Basic and acidic residues" evidence="3">
    <location>
        <begin position="13"/>
        <end position="23"/>
    </location>
</feature>
<name>A0A5N5FAC9_9ROSA</name>
<feature type="region of interest" description="Disordered" evidence="3">
    <location>
        <begin position="560"/>
        <end position="635"/>
    </location>
</feature>
<feature type="compositionally biased region" description="Basic and acidic residues" evidence="3">
    <location>
        <begin position="595"/>
        <end position="611"/>
    </location>
</feature>
<dbReference type="PANTHER" id="PTHR48051">
    <property type="match status" value="1"/>
</dbReference>
<dbReference type="Proteomes" id="UP000327157">
    <property type="component" value="Chromosome 13"/>
</dbReference>
<dbReference type="InterPro" id="IPR050216">
    <property type="entry name" value="LRR_domain-containing"/>
</dbReference>
<dbReference type="Gene3D" id="3.80.10.10">
    <property type="entry name" value="Ribonuclease Inhibitor"/>
    <property type="match status" value="2"/>
</dbReference>
<feature type="compositionally biased region" description="Polar residues" evidence="3">
    <location>
        <begin position="1"/>
        <end position="12"/>
    </location>
</feature>
<dbReference type="Pfam" id="PF13855">
    <property type="entry name" value="LRR_8"/>
    <property type="match status" value="1"/>
</dbReference>
<dbReference type="InterPro" id="IPR032675">
    <property type="entry name" value="LRR_dom_sf"/>
</dbReference>
<dbReference type="EMBL" id="SMOL01000753">
    <property type="protein sequence ID" value="KAB2600025.1"/>
    <property type="molecule type" value="Genomic_DNA"/>
</dbReference>
<dbReference type="InterPro" id="IPR003591">
    <property type="entry name" value="Leu-rich_rpt_typical-subtyp"/>
</dbReference>
<feature type="region of interest" description="Disordered" evidence="3">
    <location>
        <begin position="1"/>
        <end position="23"/>
    </location>
</feature>
<dbReference type="SUPFAM" id="SSF52058">
    <property type="entry name" value="L domain-like"/>
    <property type="match status" value="1"/>
</dbReference>
<reference evidence="4 5" key="3">
    <citation type="submission" date="2019-11" db="EMBL/GenBank/DDBJ databases">
        <title>A de novo genome assembly of a pear dwarfing rootstock.</title>
        <authorList>
            <person name="Wang F."/>
            <person name="Wang J."/>
            <person name="Li S."/>
            <person name="Zhang Y."/>
            <person name="Fang M."/>
            <person name="Ma L."/>
            <person name="Zhao Y."/>
            <person name="Jiang S."/>
        </authorList>
    </citation>
    <scope>NUCLEOTIDE SEQUENCE [LARGE SCALE GENOMIC DNA]</scope>
    <source>
        <strain evidence="4">S2</strain>
        <tissue evidence="4">Leaf</tissue>
    </source>
</reference>
<reference evidence="4 5" key="1">
    <citation type="submission" date="2019-09" db="EMBL/GenBank/DDBJ databases">
        <authorList>
            <person name="Ou C."/>
        </authorList>
    </citation>
    <scope>NUCLEOTIDE SEQUENCE [LARGE SCALE GENOMIC DNA]</scope>
    <source>
        <strain evidence="4">S2</strain>
        <tissue evidence="4">Leaf</tissue>
    </source>
</reference>
<dbReference type="SMART" id="SM00369">
    <property type="entry name" value="LRR_TYP"/>
    <property type="match status" value="8"/>
</dbReference>
<dbReference type="SMART" id="SM00364">
    <property type="entry name" value="LRR_BAC"/>
    <property type="match status" value="7"/>
</dbReference>
<dbReference type="PROSITE" id="PS51450">
    <property type="entry name" value="LRR"/>
    <property type="match status" value="2"/>
</dbReference>
<evidence type="ECO:0000313" key="4">
    <source>
        <dbReference type="EMBL" id="KAB2600025.1"/>
    </source>
</evidence>
<sequence length="648" mass="73385">MMYEQQQQQIRMDTNKKAAHERKRSIEEERLEIVDLSGMSLDALPNPSLNLGTICKLDLSNNNLQNIPESLTARLLNVVVLDVHSNQLKSLPNSIGCLSKLKVLNVAGNLLSYLPKTIENCRSMEELNANFNKLSHLPDTIGFELNNLKKLSVNSNKLVFLPRSLTHLTSLRVLDARLNCLRSLPEDLENLINLEVLNVSQNFQYLETLPYSIGLLLSLVELDVSYNKITALPDSIGCLKKLQKLIVEGNPMVSPPPEVFEQGLHSVKEYLSEKMNGGHKTPPKKKSWMGKLVKYGTFNGANRSGPREERGGFIMPEYRSIDGLASPSETHNNAGTKGDYLVQQFIRSLKGNAFGWYTDLEPESINSWDQLEREFLNHFYNTHYTLGDAKVSKPPQGFIKPLPKEVEPISLPTKGTKEGFDPNVYKLMSKAGYDFVSSLDLGKNNTNTVNNKKRNLSETQKKLKEHGYRVDNNKARLGFTPNTPVKILRKVKNISAQHISVRVEQNQEELKPASRTSVFDKLNHSKPRISAFDRIGGQDQTSVFKRFYTPTPQSSIFERLSKPKKQRNTASSLSRRSALEKLKETKKLSRKRKTTPKEEKLDYLTEKDDVRSSIPSRMKRQSTLKVDTKGQPKVNRCTIIHTGQSSRQ</sequence>
<dbReference type="Pfam" id="PF00560">
    <property type="entry name" value="LRR_1"/>
    <property type="match status" value="1"/>
</dbReference>
<dbReference type="InterPro" id="IPR001611">
    <property type="entry name" value="Leu-rich_rpt"/>
</dbReference>
<dbReference type="AlphaFoldDB" id="A0A5N5FAC9"/>
<dbReference type="OrthoDB" id="1668230at2759"/>
<comment type="caution">
    <text evidence="4">The sequence shown here is derived from an EMBL/GenBank/DDBJ whole genome shotgun (WGS) entry which is preliminary data.</text>
</comment>
<evidence type="ECO:0000313" key="5">
    <source>
        <dbReference type="Proteomes" id="UP000327157"/>
    </source>
</evidence>
<proteinExistence type="predicted"/>
<keyword evidence="2" id="KW-0677">Repeat</keyword>
<evidence type="ECO:0000256" key="3">
    <source>
        <dbReference type="SAM" id="MobiDB-lite"/>
    </source>
</evidence>
<feature type="compositionally biased region" description="Basic and acidic residues" evidence="3">
    <location>
        <begin position="577"/>
        <end position="587"/>
    </location>
</feature>
<reference evidence="5" key="2">
    <citation type="submission" date="2019-10" db="EMBL/GenBank/DDBJ databases">
        <title>A de novo genome assembly of a pear dwarfing rootstock.</title>
        <authorList>
            <person name="Wang F."/>
            <person name="Wang J."/>
            <person name="Li S."/>
            <person name="Zhang Y."/>
            <person name="Fang M."/>
            <person name="Ma L."/>
            <person name="Zhao Y."/>
            <person name="Jiang S."/>
        </authorList>
    </citation>
    <scope>NUCLEOTIDE SEQUENCE [LARGE SCALE GENOMIC DNA]</scope>
</reference>